<reference evidence="2" key="2">
    <citation type="submission" date="2015-01" db="EMBL/GenBank/DDBJ databases">
        <title>Evolutionary Origins and Diversification of the Mycorrhizal Mutualists.</title>
        <authorList>
            <consortium name="DOE Joint Genome Institute"/>
            <consortium name="Mycorrhizal Genomics Consortium"/>
            <person name="Kohler A."/>
            <person name="Kuo A."/>
            <person name="Nagy L.G."/>
            <person name="Floudas D."/>
            <person name="Copeland A."/>
            <person name="Barry K.W."/>
            <person name="Cichocki N."/>
            <person name="Veneault-Fourrey C."/>
            <person name="LaButti K."/>
            <person name="Lindquist E.A."/>
            <person name="Lipzen A."/>
            <person name="Lundell T."/>
            <person name="Morin E."/>
            <person name="Murat C."/>
            <person name="Riley R."/>
            <person name="Ohm R."/>
            <person name="Sun H."/>
            <person name="Tunlid A."/>
            <person name="Henrissat B."/>
            <person name="Grigoriev I.V."/>
            <person name="Hibbett D.S."/>
            <person name="Martin F."/>
        </authorList>
    </citation>
    <scope>NUCLEOTIDE SEQUENCE [LARGE SCALE GENOMIC DNA]</scope>
    <source>
        <strain evidence="2">h7</strain>
    </source>
</reference>
<keyword evidence="2" id="KW-1185">Reference proteome</keyword>
<reference evidence="1 2" key="1">
    <citation type="submission" date="2014-04" db="EMBL/GenBank/DDBJ databases">
        <authorList>
            <consortium name="DOE Joint Genome Institute"/>
            <person name="Kuo A."/>
            <person name="Gay G."/>
            <person name="Dore J."/>
            <person name="Kohler A."/>
            <person name="Nagy L.G."/>
            <person name="Floudas D."/>
            <person name="Copeland A."/>
            <person name="Barry K.W."/>
            <person name="Cichocki N."/>
            <person name="Veneault-Fourrey C."/>
            <person name="LaButti K."/>
            <person name="Lindquist E.A."/>
            <person name="Lipzen A."/>
            <person name="Lundell T."/>
            <person name="Morin E."/>
            <person name="Murat C."/>
            <person name="Sun H."/>
            <person name="Tunlid A."/>
            <person name="Henrissat B."/>
            <person name="Grigoriev I.V."/>
            <person name="Hibbett D.S."/>
            <person name="Martin F."/>
            <person name="Nordberg H.P."/>
            <person name="Cantor M.N."/>
            <person name="Hua S.X."/>
        </authorList>
    </citation>
    <scope>NUCLEOTIDE SEQUENCE [LARGE SCALE GENOMIC DNA]</scope>
    <source>
        <strain evidence="2">h7</strain>
    </source>
</reference>
<proteinExistence type="predicted"/>
<evidence type="ECO:0000313" key="1">
    <source>
        <dbReference type="EMBL" id="KIM35976.1"/>
    </source>
</evidence>
<evidence type="ECO:0008006" key="3">
    <source>
        <dbReference type="Google" id="ProtNLM"/>
    </source>
</evidence>
<dbReference type="Proteomes" id="UP000053424">
    <property type="component" value="Unassembled WGS sequence"/>
</dbReference>
<evidence type="ECO:0000313" key="2">
    <source>
        <dbReference type="Proteomes" id="UP000053424"/>
    </source>
</evidence>
<dbReference type="AlphaFoldDB" id="A0A0C3BX11"/>
<dbReference type="EMBL" id="KN831810">
    <property type="protein sequence ID" value="KIM35976.1"/>
    <property type="molecule type" value="Genomic_DNA"/>
</dbReference>
<dbReference type="OrthoDB" id="2788844at2759"/>
<protein>
    <recommendedName>
        <fullName evidence="3">F-box domain-containing protein</fullName>
    </recommendedName>
</protein>
<organism evidence="1 2">
    <name type="scientific">Hebeloma cylindrosporum</name>
    <dbReference type="NCBI Taxonomy" id="76867"/>
    <lineage>
        <taxon>Eukaryota</taxon>
        <taxon>Fungi</taxon>
        <taxon>Dikarya</taxon>
        <taxon>Basidiomycota</taxon>
        <taxon>Agaricomycotina</taxon>
        <taxon>Agaricomycetes</taxon>
        <taxon>Agaricomycetidae</taxon>
        <taxon>Agaricales</taxon>
        <taxon>Agaricineae</taxon>
        <taxon>Hymenogastraceae</taxon>
        <taxon>Hebeloma</taxon>
    </lineage>
</organism>
<name>A0A0C3BX11_HEBCY</name>
<gene>
    <name evidence="1" type="ORF">M413DRAFT_14210</name>
</gene>
<sequence length="336" mass="38200">MDGNEGKEKNMQSDCMEDESRIDDLGLKIPHDQASYSSSYRKRASRFGCKRNTQIQDGGGRALRSLSDVHPVRTERRRQWNVELMNRAREARINLVLCGNSLPGLTVHSLPDMVTGNPYVELLHQICDALKRIIVPSSTHSPILELPNEVALSVCKKWRHLVPLANLLPARRRLLELYDSVINSKQFKRHARGALGPLRNRQKETFNWDTKLAHLTRSHPTLPDIFVLWMEEWPGRFELRQTTVCTSDLNRWFYLYLYFGTIHVGSARTKPNMKATSTHVHRSIWSRKQSVATPNNMISNRELFGPGNGFSGIAASLPSIGEAQIGGRIVRKETLG</sequence>
<accession>A0A0C3BX11</accession>
<dbReference type="HOGENOM" id="CLU_826552_0_0_1"/>